<proteinExistence type="predicted"/>
<reference evidence="1 2" key="1">
    <citation type="journal article" date="2021" name="Environ. Microbiol.">
        <title>Genetic insights into the dark matter of the mammalian gut microbiota through targeted genome reconstruction.</title>
        <authorList>
            <person name="Lugli G.A."/>
            <person name="Alessandri G."/>
            <person name="Milani C."/>
            <person name="Viappiani A."/>
            <person name="Fontana F."/>
            <person name="Tarracchini C."/>
            <person name="Mancabelli L."/>
            <person name="Argentini C."/>
            <person name="Ruiz L."/>
            <person name="Margolles A."/>
            <person name="van Sinderen D."/>
            <person name="Turroni F."/>
            <person name="Ventura M."/>
        </authorList>
    </citation>
    <scope>NUCLEOTIDE SEQUENCE [LARGE SCALE GENOMIC DNA]</scope>
    <source>
        <strain evidence="1 2">LC6</strain>
    </source>
</reference>
<sequence>MRTIIRTWIWESKNKLRRTMTHLFRRLTGKQRIIVSLTSYPPRMATIHESIRSILAQKTLPDKIILWLYEGDFPNREKDLPGTLTHLLAHDVQIRWVKEDLKPHKKYYWALQEFTHDLVITFDDDMIYPNTYISELMETHCAHPSAVVSIRTHLITFNADGSLKPYNDWIFEAPAHCSSLLNRPSMRLFGTNGAGTLFPPRIMPAATFDMEAIRRTALRADDIWIKVMQVVGRVPVVAATSNQVISLTSADQARAENRIGFVPGSQEEALWSSNSEGGNDEVIAKVLSYPSVKAALNGDFEQLVRDDDLDNFLH</sequence>
<protein>
    <submittedName>
        <fullName evidence="1">Glycosyltransferase family 2 protein</fullName>
    </submittedName>
</protein>
<organism evidence="1 2">
    <name type="scientific">Bifidobacterium colobi</name>
    <dbReference type="NCBI Taxonomy" id="2809026"/>
    <lineage>
        <taxon>Bacteria</taxon>
        <taxon>Bacillati</taxon>
        <taxon>Actinomycetota</taxon>
        <taxon>Actinomycetes</taxon>
        <taxon>Bifidobacteriales</taxon>
        <taxon>Bifidobacteriaceae</taxon>
        <taxon>Bifidobacterium</taxon>
    </lineage>
</organism>
<dbReference type="Gene3D" id="3.90.550.10">
    <property type="entry name" value="Spore Coat Polysaccharide Biosynthesis Protein SpsA, Chain A"/>
    <property type="match status" value="1"/>
</dbReference>
<dbReference type="EMBL" id="JAFEJU010000007">
    <property type="protein sequence ID" value="MBT1175638.1"/>
    <property type="molecule type" value="Genomic_DNA"/>
</dbReference>
<comment type="caution">
    <text evidence="1">The sequence shown here is derived from an EMBL/GenBank/DDBJ whole genome shotgun (WGS) entry which is preliminary data.</text>
</comment>
<dbReference type="InterPro" id="IPR029044">
    <property type="entry name" value="Nucleotide-diphossugar_trans"/>
</dbReference>
<evidence type="ECO:0000313" key="2">
    <source>
        <dbReference type="Proteomes" id="UP000711736"/>
    </source>
</evidence>
<name>A0ABS5UWY0_9BIFI</name>
<keyword evidence="2" id="KW-1185">Reference proteome</keyword>
<accession>A0ABS5UWY0</accession>
<gene>
    <name evidence="1" type="ORF">JS530_09040</name>
</gene>
<evidence type="ECO:0000313" key="1">
    <source>
        <dbReference type="EMBL" id="MBT1175638.1"/>
    </source>
</evidence>
<dbReference type="Proteomes" id="UP000711736">
    <property type="component" value="Unassembled WGS sequence"/>
</dbReference>
<dbReference type="SUPFAM" id="SSF53448">
    <property type="entry name" value="Nucleotide-diphospho-sugar transferases"/>
    <property type="match status" value="1"/>
</dbReference>
<dbReference type="CDD" id="cd00761">
    <property type="entry name" value="Glyco_tranf_GTA_type"/>
    <property type="match status" value="1"/>
</dbReference>